<keyword evidence="2" id="KW-1185">Reference proteome</keyword>
<reference evidence="1 2" key="1">
    <citation type="submission" date="2015-01" db="EMBL/GenBank/DDBJ databases">
        <title>Evolution of Trichinella species and genotypes.</title>
        <authorList>
            <person name="Korhonen P.K."/>
            <person name="Edoardo P."/>
            <person name="Giuseppe L.R."/>
            <person name="Gasser R.B."/>
        </authorList>
    </citation>
    <scope>NUCLEOTIDE SEQUENCE [LARGE SCALE GENOMIC DNA]</scope>
    <source>
        <strain evidence="1">ISS120</strain>
    </source>
</reference>
<protein>
    <submittedName>
        <fullName evidence="1">Uncharacterized protein</fullName>
    </submittedName>
</protein>
<dbReference type="Proteomes" id="UP000054653">
    <property type="component" value="Unassembled WGS sequence"/>
</dbReference>
<sequence length="48" mass="5377">MQADLEIHFSHDRLRVHSQLAEMYENLLLVGSCKKGLSVRASGKLGTH</sequence>
<dbReference type="EMBL" id="JYDI01004074">
    <property type="protein sequence ID" value="KRY07735.1"/>
    <property type="molecule type" value="Genomic_DNA"/>
</dbReference>
<proteinExistence type="predicted"/>
<accession>A0A0V0Z5A1</accession>
<gene>
    <name evidence="1" type="ORF">T03_6854</name>
</gene>
<comment type="caution">
    <text evidence="1">The sequence shown here is derived from an EMBL/GenBank/DDBJ whole genome shotgun (WGS) entry which is preliminary data.</text>
</comment>
<evidence type="ECO:0000313" key="1">
    <source>
        <dbReference type="EMBL" id="KRY07735.1"/>
    </source>
</evidence>
<name>A0A0V0Z5A1_TRIBR</name>
<evidence type="ECO:0000313" key="2">
    <source>
        <dbReference type="Proteomes" id="UP000054653"/>
    </source>
</evidence>
<dbReference type="AlphaFoldDB" id="A0A0V0Z5A1"/>
<organism evidence="1 2">
    <name type="scientific">Trichinella britovi</name>
    <name type="common">Parasitic roundworm</name>
    <dbReference type="NCBI Taxonomy" id="45882"/>
    <lineage>
        <taxon>Eukaryota</taxon>
        <taxon>Metazoa</taxon>
        <taxon>Ecdysozoa</taxon>
        <taxon>Nematoda</taxon>
        <taxon>Enoplea</taxon>
        <taxon>Dorylaimia</taxon>
        <taxon>Trichinellida</taxon>
        <taxon>Trichinellidae</taxon>
        <taxon>Trichinella</taxon>
    </lineage>
</organism>